<dbReference type="Pfam" id="PF24626">
    <property type="entry name" value="SH3_Tf2-1"/>
    <property type="match status" value="1"/>
</dbReference>
<evidence type="ECO:0000313" key="11">
    <source>
        <dbReference type="Proteomes" id="UP001234989"/>
    </source>
</evidence>
<dbReference type="Gene3D" id="3.10.20.370">
    <property type="match status" value="1"/>
</dbReference>
<feature type="region of interest" description="Disordered" evidence="7">
    <location>
        <begin position="1"/>
        <end position="29"/>
    </location>
</feature>
<dbReference type="Proteomes" id="UP001234989">
    <property type="component" value="Chromosome 12"/>
</dbReference>
<keyword evidence="6" id="KW-0695">RNA-directed DNA polymerase</keyword>
<dbReference type="InterPro" id="IPR050951">
    <property type="entry name" value="Retrovirus_Pol_polyprotein"/>
</dbReference>
<dbReference type="InterPro" id="IPR056924">
    <property type="entry name" value="SH3_Tf2-1"/>
</dbReference>
<keyword evidence="11" id="KW-1185">Reference proteome</keyword>
<keyword evidence="4" id="KW-0255">Endonuclease</keyword>
<dbReference type="CDD" id="cd09274">
    <property type="entry name" value="RNase_HI_RT_Ty3"/>
    <property type="match status" value="1"/>
</dbReference>
<dbReference type="EMBL" id="CP133623">
    <property type="protein sequence ID" value="WMV59033.1"/>
    <property type="molecule type" value="Genomic_DNA"/>
</dbReference>
<evidence type="ECO:0000256" key="4">
    <source>
        <dbReference type="ARBA" id="ARBA00022759"/>
    </source>
</evidence>
<dbReference type="InterPro" id="IPR043128">
    <property type="entry name" value="Rev_trsase/Diguanyl_cyclase"/>
</dbReference>
<feature type="domain" description="Reverse transcriptase RNase H-like" evidence="8">
    <location>
        <begin position="96"/>
        <end position="190"/>
    </location>
</feature>
<dbReference type="InterPro" id="IPR043502">
    <property type="entry name" value="DNA/RNA_pol_sf"/>
</dbReference>
<reference evidence="10" key="1">
    <citation type="submission" date="2023-08" db="EMBL/GenBank/DDBJ databases">
        <title>A de novo genome assembly of Solanum verrucosum Schlechtendal, a Mexican diploid species geographically isolated from the other diploid A-genome species in potato relatives.</title>
        <authorList>
            <person name="Hosaka K."/>
        </authorList>
    </citation>
    <scope>NUCLEOTIDE SEQUENCE</scope>
    <source>
        <tissue evidence="10">Young leaves</tissue>
    </source>
</reference>
<dbReference type="GO" id="GO:0016787">
    <property type="term" value="F:hydrolase activity"/>
    <property type="evidence" value="ECO:0007669"/>
    <property type="project" value="UniProtKB-KW"/>
</dbReference>
<evidence type="ECO:0000256" key="7">
    <source>
        <dbReference type="SAM" id="MobiDB-lite"/>
    </source>
</evidence>
<accession>A0AAF0V512</accession>
<feature type="compositionally biased region" description="Basic residues" evidence="7">
    <location>
        <begin position="338"/>
        <end position="354"/>
    </location>
</feature>
<evidence type="ECO:0000256" key="6">
    <source>
        <dbReference type="ARBA" id="ARBA00022918"/>
    </source>
</evidence>
<sequence>MPWEFELGASSSTTTTSRTTRGTTARGFDQGSWSPSWECHRRFVEGFSSIASPLTALTQKKAKFVWSEACEKSFQELKDRLTSAPILTLPEGTNCFVVYCDTSRVSLGCVLIQHGKVIAYASRQLKTHEKNYPTHDLKLAAIVFALKIWRHYLYGVHVDVFTDHKSLQYVFSQKTLNLLQRRWLELLKDYDMSVFYQPRKANVVADALSRLSMGSVAHVEDEKKRDLEFEVNDWVYLKISPMKGVMRFGKKGKLSPRYVGPYQILKCVGKVAYELDLLNELALIHPVFHYSMLKKCIGDPVSIIPLEGLGVDEGLSYEEIPCSRPSRVEMRMTRVKAKGKCKSKGAKPRPKAKASPKLGHTASTSTAITIASGLDHGS</sequence>
<keyword evidence="3" id="KW-0540">Nuclease</keyword>
<keyword evidence="2" id="KW-0548">Nucleotidyltransferase</keyword>
<evidence type="ECO:0000256" key="5">
    <source>
        <dbReference type="ARBA" id="ARBA00022801"/>
    </source>
</evidence>
<dbReference type="AlphaFoldDB" id="A0AAF0V512"/>
<evidence type="ECO:0000259" key="9">
    <source>
        <dbReference type="Pfam" id="PF24626"/>
    </source>
</evidence>
<dbReference type="PANTHER" id="PTHR37984">
    <property type="entry name" value="PROTEIN CBG26694"/>
    <property type="match status" value="1"/>
</dbReference>
<dbReference type="GO" id="GO:0004519">
    <property type="term" value="F:endonuclease activity"/>
    <property type="evidence" value="ECO:0007669"/>
    <property type="project" value="UniProtKB-KW"/>
</dbReference>
<dbReference type="InterPro" id="IPR041373">
    <property type="entry name" value="RT_RNaseH"/>
</dbReference>
<dbReference type="SUPFAM" id="SSF56672">
    <property type="entry name" value="DNA/RNA polymerases"/>
    <property type="match status" value="1"/>
</dbReference>
<protein>
    <submittedName>
        <fullName evidence="10">Uncharacterized protein</fullName>
    </submittedName>
</protein>
<evidence type="ECO:0000313" key="10">
    <source>
        <dbReference type="EMBL" id="WMV59033.1"/>
    </source>
</evidence>
<organism evidence="10 11">
    <name type="scientific">Solanum verrucosum</name>
    <dbReference type="NCBI Taxonomy" id="315347"/>
    <lineage>
        <taxon>Eukaryota</taxon>
        <taxon>Viridiplantae</taxon>
        <taxon>Streptophyta</taxon>
        <taxon>Embryophyta</taxon>
        <taxon>Tracheophyta</taxon>
        <taxon>Spermatophyta</taxon>
        <taxon>Magnoliopsida</taxon>
        <taxon>eudicotyledons</taxon>
        <taxon>Gunneridae</taxon>
        <taxon>Pentapetalae</taxon>
        <taxon>asterids</taxon>
        <taxon>lamiids</taxon>
        <taxon>Solanales</taxon>
        <taxon>Solanaceae</taxon>
        <taxon>Solanoideae</taxon>
        <taxon>Solaneae</taxon>
        <taxon>Solanum</taxon>
    </lineage>
</organism>
<feature type="compositionally biased region" description="Low complexity" evidence="7">
    <location>
        <begin position="8"/>
        <end position="27"/>
    </location>
</feature>
<keyword evidence="5" id="KW-0378">Hydrolase</keyword>
<name>A0AAF0V512_SOLVR</name>
<feature type="domain" description="Tf2-1-like SH3-like" evidence="9">
    <location>
        <begin position="233"/>
        <end position="296"/>
    </location>
</feature>
<feature type="compositionally biased region" description="Low complexity" evidence="7">
    <location>
        <begin position="355"/>
        <end position="372"/>
    </location>
</feature>
<evidence type="ECO:0000256" key="2">
    <source>
        <dbReference type="ARBA" id="ARBA00022695"/>
    </source>
</evidence>
<feature type="region of interest" description="Disordered" evidence="7">
    <location>
        <begin position="338"/>
        <end position="378"/>
    </location>
</feature>
<dbReference type="PANTHER" id="PTHR37984:SF5">
    <property type="entry name" value="PROTEIN NYNRIN-LIKE"/>
    <property type="match status" value="1"/>
</dbReference>
<dbReference type="GO" id="GO:0003964">
    <property type="term" value="F:RNA-directed DNA polymerase activity"/>
    <property type="evidence" value="ECO:0007669"/>
    <property type="project" value="UniProtKB-KW"/>
</dbReference>
<gene>
    <name evidence="10" type="ORF">MTR67_052418</name>
</gene>
<evidence type="ECO:0000256" key="3">
    <source>
        <dbReference type="ARBA" id="ARBA00022722"/>
    </source>
</evidence>
<dbReference type="Pfam" id="PF17917">
    <property type="entry name" value="RT_RNaseH"/>
    <property type="match status" value="1"/>
</dbReference>
<keyword evidence="1" id="KW-0808">Transferase</keyword>
<dbReference type="Gene3D" id="3.30.70.270">
    <property type="match status" value="1"/>
</dbReference>
<evidence type="ECO:0000256" key="1">
    <source>
        <dbReference type="ARBA" id="ARBA00022679"/>
    </source>
</evidence>
<evidence type="ECO:0000259" key="8">
    <source>
        <dbReference type="Pfam" id="PF17917"/>
    </source>
</evidence>
<proteinExistence type="predicted"/>